<dbReference type="GO" id="GO:0006355">
    <property type="term" value="P:regulation of DNA-templated transcription"/>
    <property type="evidence" value="ECO:0007669"/>
    <property type="project" value="InterPro"/>
</dbReference>
<feature type="region of interest" description="Disordered" evidence="5">
    <location>
        <begin position="78"/>
        <end position="108"/>
    </location>
</feature>
<dbReference type="SUPFAM" id="SSF46689">
    <property type="entry name" value="Homeodomain-like"/>
    <property type="match status" value="1"/>
</dbReference>
<keyword evidence="8" id="KW-1185">Reference proteome</keyword>
<dbReference type="GO" id="GO:0003677">
    <property type="term" value="F:DNA binding"/>
    <property type="evidence" value="ECO:0007669"/>
    <property type="project" value="UniProtKB-UniRule"/>
</dbReference>
<dbReference type="Proteomes" id="UP001165160">
    <property type="component" value="Unassembled WGS sequence"/>
</dbReference>
<comment type="subcellular location">
    <subcellularLocation>
        <location evidence="4">Nucleus</location>
    </subcellularLocation>
</comment>
<dbReference type="PANTHER" id="PTHR11850">
    <property type="entry name" value="HOMEOBOX PROTEIN TRANSCRIPTION FACTORS"/>
    <property type="match status" value="1"/>
</dbReference>
<dbReference type="Gene3D" id="1.10.10.60">
    <property type="entry name" value="Homeodomain-like"/>
    <property type="match status" value="1"/>
</dbReference>
<feature type="region of interest" description="Disordered" evidence="5">
    <location>
        <begin position="190"/>
        <end position="215"/>
    </location>
</feature>
<feature type="compositionally biased region" description="Polar residues" evidence="5">
    <location>
        <begin position="97"/>
        <end position="108"/>
    </location>
</feature>
<dbReference type="GO" id="GO:0005634">
    <property type="term" value="C:nucleus"/>
    <property type="evidence" value="ECO:0007669"/>
    <property type="project" value="UniProtKB-SubCell"/>
</dbReference>
<feature type="compositionally biased region" description="Low complexity" evidence="5">
    <location>
        <begin position="249"/>
        <end position="273"/>
    </location>
</feature>
<name>A0A9W7BGQ5_9STRA</name>
<dbReference type="AlphaFoldDB" id="A0A9W7BGQ5"/>
<evidence type="ECO:0000259" key="6">
    <source>
        <dbReference type="PROSITE" id="PS50071"/>
    </source>
</evidence>
<protein>
    <recommendedName>
        <fullName evidence="6">Homeobox domain-containing protein</fullName>
    </recommendedName>
</protein>
<organism evidence="7 8">
    <name type="scientific">Triparma verrucosa</name>
    <dbReference type="NCBI Taxonomy" id="1606542"/>
    <lineage>
        <taxon>Eukaryota</taxon>
        <taxon>Sar</taxon>
        <taxon>Stramenopiles</taxon>
        <taxon>Ochrophyta</taxon>
        <taxon>Bolidophyceae</taxon>
        <taxon>Parmales</taxon>
        <taxon>Triparmaceae</taxon>
        <taxon>Triparma</taxon>
    </lineage>
</organism>
<feature type="compositionally biased region" description="Low complexity" evidence="5">
    <location>
        <begin position="202"/>
        <end position="213"/>
    </location>
</feature>
<gene>
    <name evidence="7" type="ORF">TrVE_jg1296</name>
</gene>
<keyword evidence="2 4" id="KW-0371">Homeobox</keyword>
<accession>A0A9W7BGQ5</accession>
<evidence type="ECO:0000256" key="2">
    <source>
        <dbReference type="ARBA" id="ARBA00023155"/>
    </source>
</evidence>
<feature type="region of interest" description="Disordered" evidence="5">
    <location>
        <begin position="249"/>
        <end position="278"/>
    </location>
</feature>
<dbReference type="PROSITE" id="PS50071">
    <property type="entry name" value="HOMEOBOX_2"/>
    <property type="match status" value="1"/>
</dbReference>
<dbReference type="EMBL" id="BRXX01000109">
    <property type="protein sequence ID" value="GMH90821.1"/>
    <property type="molecule type" value="Genomic_DNA"/>
</dbReference>
<evidence type="ECO:0000313" key="7">
    <source>
        <dbReference type="EMBL" id="GMH90821.1"/>
    </source>
</evidence>
<dbReference type="InterPro" id="IPR050224">
    <property type="entry name" value="TALE_homeobox"/>
</dbReference>
<dbReference type="InterPro" id="IPR001356">
    <property type="entry name" value="HD"/>
</dbReference>
<evidence type="ECO:0000256" key="4">
    <source>
        <dbReference type="PROSITE-ProRule" id="PRU00108"/>
    </source>
</evidence>
<keyword evidence="1 4" id="KW-0238">DNA-binding</keyword>
<dbReference type="Pfam" id="PF05920">
    <property type="entry name" value="Homeobox_KN"/>
    <property type="match status" value="1"/>
</dbReference>
<feature type="domain" description="Homeobox" evidence="6">
    <location>
        <begin position="1"/>
        <end position="65"/>
    </location>
</feature>
<evidence type="ECO:0000256" key="1">
    <source>
        <dbReference type="ARBA" id="ARBA00023125"/>
    </source>
</evidence>
<feature type="DNA-binding region" description="Homeobox" evidence="4">
    <location>
        <begin position="3"/>
        <end position="66"/>
    </location>
</feature>
<comment type="caution">
    <text evidence="7">The sequence shown here is derived from an EMBL/GenBank/DDBJ whole genome shotgun (WGS) entry which is preliminary data.</text>
</comment>
<evidence type="ECO:0000313" key="8">
    <source>
        <dbReference type="Proteomes" id="UP001165160"/>
    </source>
</evidence>
<dbReference type="InterPro" id="IPR008422">
    <property type="entry name" value="KN_HD"/>
</dbReference>
<proteinExistence type="predicted"/>
<dbReference type="InterPro" id="IPR009057">
    <property type="entry name" value="Homeodomain-like_sf"/>
</dbReference>
<dbReference type="SMART" id="SM00389">
    <property type="entry name" value="HOX"/>
    <property type="match status" value="1"/>
</dbReference>
<keyword evidence="3 4" id="KW-0539">Nucleus</keyword>
<sequence>MNTGKSTSLPSQTVEYLKNWILSPDHIQHPYPTEQEKKKIMEDTGIELKQLTNWFTNNRKRFWKPRVLNLSTSLRKVSGSFSDSELPPSDPYPKRAPTSSHTDSLDSSGLITRSEVVSIYVLSPPAGGPPTIKDVTILMPKNKERVLREEKGRRIEYFFHKTVQGDRKKVQSRRDAEVVRVKKSLLRSYLNSIGERRPSPKKSPSPSTSSKPTLRVRSISNPFIDTAPPPAPVKTVPYLDYPFNWNTGKPPSMTGSTGSSEEGSVESVESSPVAKRRKLSYHPPPAIISPSDPVVITPRAEYLNPNLTWSHACKKAVEERELPSLEEAAILFGFKRGR</sequence>
<evidence type="ECO:0000256" key="3">
    <source>
        <dbReference type="ARBA" id="ARBA00023242"/>
    </source>
</evidence>
<dbReference type="CDD" id="cd00086">
    <property type="entry name" value="homeodomain"/>
    <property type="match status" value="1"/>
</dbReference>
<reference evidence="8" key="1">
    <citation type="journal article" date="2023" name="Commun. Biol.">
        <title>Genome analysis of Parmales, the sister group of diatoms, reveals the evolutionary specialization of diatoms from phago-mixotrophs to photoautotrophs.</title>
        <authorList>
            <person name="Ban H."/>
            <person name="Sato S."/>
            <person name="Yoshikawa S."/>
            <person name="Yamada K."/>
            <person name="Nakamura Y."/>
            <person name="Ichinomiya M."/>
            <person name="Sato N."/>
            <person name="Blanc-Mathieu R."/>
            <person name="Endo H."/>
            <person name="Kuwata A."/>
            <person name="Ogata H."/>
        </authorList>
    </citation>
    <scope>NUCLEOTIDE SEQUENCE [LARGE SCALE GENOMIC DNA]</scope>
    <source>
        <strain evidence="8">NIES 3699</strain>
    </source>
</reference>
<evidence type="ECO:0000256" key="5">
    <source>
        <dbReference type="SAM" id="MobiDB-lite"/>
    </source>
</evidence>